<evidence type="ECO:0000313" key="4">
    <source>
        <dbReference type="EnsemblPlants" id="Kaladp0040s0087.1.v1.1"/>
    </source>
</evidence>
<feature type="region of interest" description="Disordered" evidence="1">
    <location>
        <begin position="105"/>
        <end position="136"/>
    </location>
</feature>
<proteinExistence type="predicted"/>
<feature type="compositionally biased region" description="Low complexity" evidence="1">
    <location>
        <begin position="21"/>
        <end position="30"/>
    </location>
</feature>
<dbReference type="InterPro" id="IPR006852">
    <property type="entry name" value="TOD1_MUCI70"/>
</dbReference>
<organism evidence="4 5">
    <name type="scientific">Kalanchoe fedtschenkoi</name>
    <name type="common">Lavender scallops</name>
    <name type="synonym">South American air plant</name>
    <dbReference type="NCBI Taxonomy" id="63787"/>
    <lineage>
        <taxon>Eukaryota</taxon>
        <taxon>Viridiplantae</taxon>
        <taxon>Streptophyta</taxon>
        <taxon>Embryophyta</taxon>
        <taxon>Tracheophyta</taxon>
        <taxon>Spermatophyta</taxon>
        <taxon>Magnoliopsida</taxon>
        <taxon>eudicotyledons</taxon>
        <taxon>Gunneridae</taxon>
        <taxon>Pentapetalae</taxon>
        <taxon>Saxifragales</taxon>
        <taxon>Crassulaceae</taxon>
        <taxon>Kalanchoe</taxon>
    </lineage>
</organism>
<evidence type="ECO:0000313" key="5">
    <source>
        <dbReference type="Proteomes" id="UP000594263"/>
    </source>
</evidence>
<feature type="compositionally biased region" description="Gly residues" evidence="1">
    <location>
        <begin position="11"/>
        <end position="20"/>
    </location>
</feature>
<evidence type="ECO:0000256" key="1">
    <source>
        <dbReference type="SAM" id="MobiDB-lite"/>
    </source>
</evidence>
<accession>A0A7N0TM15</accession>
<dbReference type="OMA" id="MFMDEVT"/>
<dbReference type="Pfam" id="PF04765">
    <property type="entry name" value="TOD1_MUCI70"/>
    <property type="match status" value="1"/>
</dbReference>
<name>A0A7N0TM15_KALFE</name>
<evidence type="ECO:0000256" key="2">
    <source>
        <dbReference type="SAM" id="Phobius"/>
    </source>
</evidence>
<feature type="region of interest" description="Disordered" evidence="1">
    <location>
        <begin position="251"/>
        <end position="285"/>
    </location>
</feature>
<feature type="domain" description="TOD1/MUCI70 glycosyltransferase-like" evidence="3">
    <location>
        <begin position="361"/>
        <end position="679"/>
    </location>
</feature>
<protein>
    <recommendedName>
        <fullName evidence="3">TOD1/MUCI70 glycosyltransferase-like domain-containing protein</fullName>
    </recommendedName>
</protein>
<sequence>MAQYRQSGGTDRLGGHGNGSGSDSHSHVVGIRAPIKQSRPRRSTKPRPISIGPLTFIFSIALILIVFFAFCYIFKDVDTSQDDDPTSSADFLTNVTRDETSKLLKFGHGSTGQVRDSRDWDRDDRRRDRDYDEDASDHTSVDAVKRILTDKMRTVSKEQDEDKSTSYRGNARDPSHKKGVGLYNEAGRNELKIYEAEYEASLKNAGDLNKVVEMDSEEPDDIKSGKSYDSVLADEYDDGMAMESLDDNLEEYDNDEGKHSEKLSNLSGSHDHNDGEQSSSVGGTKSIFLGIDKDNEFTSTSEITKHTSPVKTSKIPVFDKRPDMKKKSKRRKLSGCDMKLLNSTAQLVEPLESKKFARFSLQYTAKEENPQGNMQWEPRFAGHQSLQERESSFLARDQTINCGFVKSPEGYPSTGFDIAEDDARYISTCHIAVVSCIFGNSDHLRTPTGKTVTRLSKKNVCFIMFVDEITMQTLSAEGQGPNSGFIGLWKIVVVENLPYTDMRRVGKVPKFLAHRLFPSARYSIWLDSKLRLQRDPLLILEYFLWRKGFEYAISNHYDRHCVWEEVAQNKKLNKFNHTIIDQQFAFYQADGLKRFNASDPNKLLPSNVPEGSFIVRAHTPMSNLFSCLWFNEVDRFTPRDQLSFGYTYHKLRRMNPGRPFNLNMFKDCERRVVSKLYRHRAEDKRNLLREQ</sequence>
<dbReference type="PANTHER" id="PTHR12956:SF24">
    <property type="entry name" value="TRANSMEMBRANE PROTEIN (DUF616)"/>
    <property type="match status" value="1"/>
</dbReference>
<dbReference type="PANTHER" id="PTHR12956">
    <property type="entry name" value="ALKALINE CERAMIDASE-RELATED"/>
    <property type="match status" value="1"/>
</dbReference>
<dbReference type="InterPro" id="IPR048354">
    <property type="entry name" value="TOD1_MUCI70_glycTrfase_dom"/>
</dbReference>
<dbReference type="Proteomes" id="UP000594263">
    <property type="component" value="Unplaced"/>
</dbReference>
<dbReference type="AlphaFoldDB" id="A0A7N0TM15"/>
<feature type="region of interest" description="Disordered" evidence="1">
    <location>
        <begin position="1"/>
        <end position="46"/>
    </location>
</feature>
<keyword evidence="5" id="KW-1185">Reference proteome</keyword>
<feature type="transmembrane region" description="Helical" evidence="2">
    <location>
        <begin position="49"/>
        <end position="70"/>
    </location>
</feature>
<dbReference type="Gramene" id="Kaladp0040s0087.1.v1.1">
    <property type="protein sequence ID" value="Kaladp0040s0087.1.v1.1"/>
    <property type="gene ID" value="Kaladp0040s0087.v1.1"/>
</dbReference>
<feature type="compositionally biased region" description="Basic and acidic residues" evidence="1">
    <location>
        <begin position="115"/>
        <end position="136"/>
    </location>
</feature>
<reference evidence="4" key="1">
    <citation type="submission" date="2021-01" db="UniProtKB">
        <authorList>
            <consortium name="EnsemblPlants"/>
        </authorList>
    </citation>
    <scope>IDENTIFICATION</scope>
</reference>
<keyword evidence="2" id="KW-1133">Transmembrane helix</keyword>
<dbReference type="EnsemblPlants" id="Kaladp0040s0087.1.v1.1">
    <property type="protein sequence ID" value="Kaladp0040s0087.1.v1.1"/>
    <property type="gene ID" value="Kaladp0040s0087.v1.1"/>
</dbReference>
<feature type="compositionally biased region" description="Basic and acidic residues" evidence="1">
    <location>
        <begin position="152"/>
        <end position="176"/>
    </location>
</feature>
<evidence type="ECO:0000259" key="3">
    <source>
        <dbReference type="Pfam" id="PF04765"/>
    </source>
</evidence>
<keyword evidence="2" id="KW-0472">Membrane</keyword>
<keyword evidence="2" id="KW-0812">Transmembrane</keyword>
<feature type="region of interest" description="Disordered" evidence="1">
    <location>
        <begin position="152"/>
        <end position="182"/>
    </location>
</feature>